<comment type="caution">
    <text evidence="1">The sequence shown here is derived from an EMBL/GenBank/DDBJ whole genome shotgun (WGS) entry which is preliminary data.</text>
</comment>
<evidence type="ECO:0000313" key="2">
    <source>
        <dbReference type="Proteomes" id="UP000027590"/>
    </source>
</evidence>
<dbReference type="Proteomes" id="UP000027590">
    <property type="component" value="Unassembled WGS sequence"/>
</dbReference>
<accession>A0A7U7J080</accession>
<reference evidence="1 2" key="1">
    <citation type="journal article" date="2014" name="Genome Biol. Evol.">
        <title>Acetic acid bacteria genomes reveal functional traits for adaptation to life in insect guts.</title>
        <authorList>
            <person name="Chouaia B."/>
            <person name="Gaiarsa S."/>
            <person name="Crotti E."/>
            <person name="Comandatore F."/>
            <person name="Degli Esposti M."/>
            <person name="Ricci I."/>
            <person name="Alma A."/>
            <person name="Favia G."/>
            <person name="Bandi C."/>
            <person name="Daffonchio D."/>
        </authorList>
    </citation>
    <scope>NUCLEOTIDE SEQUENCE [LARGE SCALE GENOMIC DNA]</scope>
    <source>
        <strain evidence="2">AM169</strain>
    </source>
</reference>
<dbReference type="EMBL" id="CBLY010000004">
    <property type="protein sequence ID" value="CDG33245.1"/>
    <property type="molecule type" value="Genomic_DNA"/>
</dbReference>
<gene>
    <name evidence="1" type="ORF">SACS_0507</name>
</gene>
<name>A0A7U7J080_9PROT</name>
<dbReference type="AlphaFoldDB" id="A0A7U7J080"/>
<reference evidence="1 2" key="2">
    <citation type="journal article" date="2014" name="PLoS ONE">
        <title>Evolution of mitochondria reconstructed from the energy metabolism of living bacteria.</title>
        <authorList>
            <person name="Degli Esposti M."/>
            <person name="Chouaia B."/>
            <person name="Comandatore F."/>
            <person name="Crotti E."/>
            <person name="Sassera D."/>
            <person name="Lievens P.M."/>
            <person name="Daffonchio D."/>
            <person name="Bandi C."/>
        </authorList>
    </citation>
    <scope>NUCLEOTIDE SEQUENCE [LARGE SCALE GENOMIC DNA]</scope>
    <source>
        <strain evidence="2">AM169</strain>
    </source>
</reference>
<proteinExistence type="predicted"/>
<protein>
    <submittedName>
        <fullName evidence="1">Uncharacterized protein</fullName>
    </submittedName>
</protein>
<sequence>MLYMCIACGLSAAVKSGKRKRIICPVRRVFAPQGLEKKLRMSDVAKCLCACSSIG</sequence>
<organism evidence="1 2">
    <name type="scientific">Parasaccharibacter apium</name>
    <dbReference type="NCBI Taxonomy" id="1510841"/>
    <lineage>
        <taxon>Bacteria</taxon>
        <taxon>Pseudomonadati</taxon>
        <taxon>Pseudomonadota</taxon>
        <taxon>Alphaproteobacteria</taxon>
        <taxon>Acetobacterales</taxon>
        <taxon>Acetobacteraceae</taxon>
        <taxon>Parasaccharibacter</taxon>
    </lineage>
</organism>
<evidence type="ECO:0000313" key="1">
    <source>
        <dbReference type="EMBL" id="CDG33245.1"/>
    </source>
</evidence>